<keyword evidence="13" id="KW-0325">Glycoprotein</keyword>
<evidence type="ECO:0000256" key="5">
    <source>
        <dbReference type="ARBA" id="ARBA00022692"/>
    </source>
</evidence>
<dbReference type="Proteomes" id="UP001244640">
    <property type="component" value="Unassembled WGS sequence"/>
</dbReference>
<comment type="caution">
    <text evidence="15">The sequence shown here is derived from an EMBL/GenBank/DDBJ whole genome shotgun (WGS) entry which is preliminary data.</text>
</comment>
<keyword evidence="5" id="KW-0812">Transmembrane</keyword>
<name>A0ABU0U1M8_9SPHI</name>
<evidence type="ECO:0000256" key="13">
    <source>
        <dbReference type="ARBA" id="ARBA00023180"/>
    </source>
</evidence>
<evidence type="ECO:0000256" key="4">
    <source>
        <dbReference type="ARBA" id="ARBA00022679"/>
    </source>
</evidence>
<evidence type="ECO:0000256" key="7">
    <source>
        <dbReference type="ARBA" id="ARBA00022824"/>
    </source>
</evidence>
<keyword evidence="6" id="KW-0479">Metal-binding</keyword>
<accession>A0ABU0U1M8</accession>
<evidence type="ECO:0000256" key="9">
    <source>
        <dbReference type="ARBA" id="ARBA00022989"/>
    </source>
</evidence>
<keyword evidence="4" id="KW-0808">Transferase</keyword>
<dbReference type="InterPro" id="IPR043538">
    <property type="entry name" value="XYLT"/>
</dbReference>
<evidence type="ECO:0000256" key="3">
    <source>
        <dbReference type="ARBA" id="ARBA00022676"/>
    </source>
</evidence>
<protein>
    <recommendedName>
        <fullName evidence="14">Peptide O-xylosyltransferase</fullName>
    </recommendedName>
</protein>
<sequence length="301" mass="35358">MDRLKHAYLILAHNEFDVLQKLVHCLDDKRNDIYIHFDQKVAQLPELSTQHARLCVLNARVDVHWGDVSVVAAEYRLFETAAAQQQYAYYHVLSGVDLPLKSQDEIHAFFAAHQGQEFIGFQKGNCDKEIDRKVRRIHFYPNRFRAGKGLSAYWYRAARAFSLRLQGLFGLYRNQDVIFKKGTQWVSVTDAFVRYLLTHKSAVLKMYRHTFCSDEIFIQTLCWNSRFRLKRHHTNSEYHDCQRMIGWHKGELTEWTSADFDRLIASDLLFARKFNGKNMELVDRMVERVCGKQTSNSTVVQ</sequence>
<reference evidence="15 16" key="1">
    <citation type="submission" date="2023-07" db="EMBL/GenBank/DDBJ databases">
        <title>Functional and genomic diversity of the sorghum phyllosphere microbiome.</title>
        <authorList>
            <person name="Shade A."/>
        </authorList>
    </citation>
    <scope>NUCLEOTIDE SEQUENCE [LARGE SCALE GENOMIC DNA]</scope>
    <source>
        <strain evidence="15 16">SORGH_AS_0892</strain>
    </source>
</reference>
<keyword evidence="10" id="KW-0333">Golgi apparatus</keyword>
<evidence type="ECO:0000256" key="14">
    <source>
        <dbReference type="ARBA" id="ARBA00042865"/>
    </source>
</evidence>
<gene>
    <name evidence="15" type="ORF">QE382_000165</name>
</gene>
<dbReference type="PANTHER" id="PTHR46025:SF3">
    <property type="entry name" value="XYLOSYLTRANSFERASE OXT"/>
    <property type="match status" value="1"/>
</dbReference>
<evidence type="ECO:0000256" key="1">
    <source>
        <dbReference type="ARBA" id="ARBA00004323"/>
    </source>
</evidence>
<evidence type="ECO:0000256" key="10">
    <source>
        <dbReference type="ARBA" id="ARBA00023034"/>
    </source>
</evidence>
<keyword evidence="3" id="KW-0328">Glycosyltransferase</keyword>
<proteinExistence type="predicted"/>
<evidence type="ECO:0000313" key="16">
    <source>
        <dbReference type="Proteomes" id="UP001244640"/>
    </source>
</evidence>
<dbReference type="Pfam" id="PF02485">
    <property type="entry name" value="Branch"/>
    <property type="match status" value="1"/>
</dbReference>
<keyword evidence="9" id="KW-1133">Transmembrane helix</keyword>
<comment type="subcellular location">
    <subcellularLocation>
        <location evidence="2">Endoplasmic reticulum membrane</location>
        <topology evidence="2">Single-pass type II membrane protein</topology>
    </subcellularLocation>
    <subcellularLocation>
        <location evidence="1">Golgi apparatus membrane</location>
        <topology evidence="1">Single-pass type II membrane protein</topology>
    </subcellularLocation>
</comment>
<dbReference type="InterPro" id="IPR003406">
    <property type="entry name" value="Glyco_trans_14"/>
</dbReference>
<dbReference type="EMBL" id="JAUTBA010000001">
    <property type="protein sequence ID" value="MDQ1148181.1"/>
    <property type="molecule type" value="Genomic_DNA"/>
</dbReference>
<keyword evidence="11" id="KW-0472">Membrane</keyword>
<evidence type="ECO:0000256" key="2">
    <source>
        <dbReference type="ARBA" id="ARBA00004648"/>
    </source>
</evidence>
<keyword evidence="8" id="KW-0735">Signal-anchor</keyword>
<keyword evidence="7" id="KW-0256">Endoplasmic reticulum</keyword>
<evidence type="ECO:0000256" key="6">
    <source>
        <dbReference type="ARBA" id="ARBA00022723"/>
    </source>
</evidence>
<keyword evidence="12" id="KW-1015">Disulfide bond</keyword>
<evidence type="ECO:0000256" key="8">
    <source>
        <dbReference type="ARBA" id="ARBA00022968"/>
    </source>
</evidence>
<dbReference type="PANTHER" id="PTHR46025">
    <property type="entry name" value="XYLOSYLTRANSFERASE OXT"/>
    <property type="match status" value="1"/>
</dbReference>
<evidence type="ECO:0000256" key="12">
    <source>
        <dbReference type="ARBA" id="ARBA00023157"/>
    </source>
</evidence>
<evidence type="ECO:0000256" key="11">
    <source>
        <dbReference type="ARBA" id="ARBA00023136"/>
    </source>
</evidence>
<keyword evidence="16" id="KW-1185">Reference proteome</keyword>
<evidence type="ECO:0000313" key="15">
    <source>
        <dbReference type="EMBL" id="MDQ1148181.1"/>
    </source>
</evidence>
<organism evidence="15 16">
    <name type="scientific">Sphingobacterium zeae</name>
    <dbReference type="NCBI Taxonomy" id="1776859"/>
    <lineage>
        <taxon>Bacteria</taxon>
        <taxon>Pseudomonadati</taxon>
        <taxon>Bacteroidota</taxon>
        <taxon>Sphingobacteriia</taxon>
        <taxon>Sphingobacteriales</taxon>
        <taxon>Sphingobacteriaceae</taxon>
        <taxon>Sphingobacterium</taxon>
    </lineage>
</organism>